<gene>
    <name evidence="1" type="ORF">TresaDRAFT_2431</name>
</gene>
<evidence type="ECO:0000313" key="1">
    <source>
        <dbReference type="EMBL" id="EIC02553.1"/>
    </source>
</evidence>
<proteinExistence type="predicted"/>
<evidence type="ECO:0000313" key="2">
    <source>
        <dbReference type="Proteomes" id="UP000003571"/>
    </source>
</evidence>
<sequence length="102" mass="11184">MVISIGTYVTLRTEKIVALVGFGNASVEIVMNPVSICFDFGDESEQQNFLELLKVAMTAEGEQAKIIADGLKNIPYKNFSSYSNRSSDSRLRDIATDIATSK</sequence>
<keyword evidence="2" id="KW-1185">Reference proteome</keyword>
<name>H7EIM5_9SPIR</name>
<comment type="caution">
    <text evidence="1">The sequence shown here is derived from an EMBL/GenBank/DDBJ whole genome shotgun (WGS) entry which is preliminary data.</text>
</comment>
<organism evidence="1 2">
    <name type="scientific">Treponema saccharophilum DSM 2985</name>
    <dbReference type="NCBI Taxonomy" id="907348"/>
    <lineage>
        <taxon>Bacteria</taxon>
        <taxon>Pseudomonadati</taxon>
        <taxon>Spirochaetota</taxon>
        <taxon>Spirochaetia</taxon>
        <taxon>Spirochaetales</taxon>
        <taxon>Treponemataceae</taxon>
        <taxon>Treponema</taxon>
    </lineage>
</organism>
<dbReference type="AlphaFoldDB" id="H7EIM5"/>
<dbReference type="EMBL" id="AGRW01000037">
    <property type="protein sequence ID" value="EIC02553.1"/>
    <property type="molecule type" value="Genomic_DNA"/>
</dbReference>
<reference evidence="1 2" key="1">
    <citation type="submission" date="2011-09" db="EMBL/GenBank/DDBJ databases">
        <title>The draft genome of Treponema saccharophilum DSM 2985.</title>
        <authorList>
            <consortium name="US DOE Joint Genome Institute (JGI-PGF)"/>
            <person name="Lucas S."/>
            <person name="Copeland A."/>
            <person name="Lapidus A."/>
            <person name="Glavina del Rio T."/>
            <person name="Dalin E."/>
            <person name="Tice H."/>
            <person name="Bruce D."/>
            <person name="Goodwin L."/>
            <person name="Pitluck S."/>
            <person name="Peters L."/>
            <person name="Kyrpides N."/>
            <person name="Mavromatis K."/>
            <person name="Ivanova N."/>
            <person name="Markowitz V."/>
            <person name="Cheng J.-F."/>
            <person name="Hugenholtz P."/>
            <person name="Woyke T."/>
            <person name="Wu D."/>
            <person name="Gronow S."/>
            <person name="Wellnitz S."/>
            <person name="Brambilla E."/>
            <person name="Klenk H.-P."/>
            <person name="Eisen J.A."/>
        </authorList>
    </citation>
    <scope>NUCLEOTIDE SEQUENCE [LARGE SCALE GENOMIC DNA]</scope>
    <source>
        <strain evidence="1 2">DSM 2985</strain>
    </source>
</reference>
<dbReference type="STRING" id="907348.TresaDRAFT_2431"/>
<dbReference type="RefSeq" id="WP_002702869.1">
    <property type="nucleotide sequence ID" value="NZ_AGRW01000037.1"/>
</dbReference>
<dbReference type="Proteomes" id="UP000003571">
    <property type="component" value="Unassembled WGS sequence"/>
</dbReference>
<dbReference type="PATRIC" id="fig|907348.3.peg.680"/>
<accession>H7EIM5</accession>
<protein>
    <submittedName>
        <fullName evidence="1">Uncharacterized protein</fullName>
    </submittedName>
</protein>